<dbReference type="EMBL" id="JAUOPG010000002">
    <property type="protein sequence ID" value="MDO6452496.1"/>
    <property type="molecule type" value="Genomic_DNA"/>
</dbReference>
<dbReference type="Pfam" id="PF11739">
    <property type="entry name" value="YdbH-like"/>
    <property type="match status" value="1"/>
</dbReference>
<dbReference type="RefSeq" id="WP_303548524.1">
    <property type="nucleotide sequence ID" value="NZ_JAUOPG010000002.1"/>
</dbReference>
<evidence type="ECO:0000313" key="1">
    <source>
        <dbReference type="EMBL" id="MDO6452496.1"/>
    </source>
</evidence>
<name>A0AAW7XE90_9GAMM</name>
<gene>
    <name evidence="1" type="ORF">Q4490_02860</name>
</gene>
<reference evidence="1" key="1">
    <citation type="submission" date="2023-07" db="EMBL/GenBank/DDBJ databases">
        <title>Genome content predicts the carbon catabolic preferences of heterotrophic bacteria.</title>
        <authorList>
            <person name="Gralka M."/>
        </authorList>
    </citation>
    <scope>NUCLEOTIDE SEQUENCE</scope>
    <source>
        <strain evidence="1">I2M16</strain>
    </source>
</reference>
<sequence length="768" mass="85814">MKKWILASLAILIVIPVALYLALPFLASKAVESWLSEQGFDDPHFDVAYPTNRELLIKQLEVTKNTPDRHSTLKAGPVTLHYRPLRLLFSGTFERITIPEASLVISTKDLNQPENIANTEASAFAVELANFLPSFWIEQTPAAEILIGQLTTTLHLGSRPDIKLVGNIALQNQQLFSRVEGYYDAQPLARADLHFTANDRFSFSLLHDNQSVIDVEGRAVEDEKAILIAANHETNLAKAHELLWQIPGSIAQIIPGFTGALKGRAKISLQRTLTQDTTAWLQALSFEDSSKTNIVALSPLETIKVVNLNIETETQLTNDKGLQIQVTPKSKITALNLGNNDWHIDKLDFTTQSPITVNYFDKLTVSPFRISLAYKDAQFGVMTLASEPIELDIQSVNAAKQTFSAGYTLKELKVQLGKDPIPPFFAKGLFTFTPDTLKTSYFFVNEPLDIDLSGDLSYVINNKLLKTNWHLKEIPTNELPLKWRNYLPFKWPIDIQIGEGFYSQNGALSWWDGTLDGKINHLMRDLHVMYQKVAIEGINAKSTTFLRDKRIDEQGTLTVKQVEQGYSLQKLNAEYRINQLTSKDPIININALQAELLGGTLTATPFYTTFNDMNIRTDIEVSELSLNQLLQLENQPGLTGQGLLSGRIPLTYHQGKLAVKAGDITAVQPGNIRYEPTDNVRQMGQNNQGLGIALKALSNFNYTTLSANANYQSNGDLLLQTQLSGSNPDWNKGQPVNFSINIEENLIQLMKSLQFADKLAEQLQHKKQ</sequence>
<organism evidence="1 2">
    <name type="scientific">Neptunomonas phycophila</name>
    <dbReference type="NCBI Taxonomy" id="1572645"/>
    <lineage>
        <taxon>Bacteria</taxon>
        <taxon>Pseudomonadati</taxon>
        <taxon>Pseudomonadota</taxon>
        <taxon>Gammaproteobacteria</taxon>
        <taxon>Oceanospirillales</taxon>
        <taxon>Oceanospirillaceae</taxon>
        <taxon>Neptunomonas</taxon>
    </lineage>
</organism>
<dbReference type="Proteomes" id="UP001169862">
    <property type="component" value="Unassembled WGS sequence"/>
</dbReference>
<accession>A0AAW7XE90</accession>
<evidence type="ECO:0000313" key="2">
    <source>
        <dbReference type="Proteomes" id="UP001169862"/>
    </source>
</evidence>
<dbReference type="InterPro" id="IPR021730">
    <property type="entry name" value="YdbH"/>
</dbReference>
<proteinExistence type="predicted"/>
<dbReference type="AlphaFoldDB" id="A0AAW7XE90"/>
<comment type="caution">
    <text evidence="1">The sequence shown here is derived from an EMBL/GenBank/DDBJ whole genome shotgun (WGS) entry which is preliminary data.</text>
</comment>
<protein>
    <submittedName>
        <fullName evidence="1">YdbH domain-containing protein</fullName>
    </submittedName>
</protein>